<dbReference type="GO" id="GO:0003676">
    <property type="term" value="F:nucleic acid binding"/>
    <property type="evidence" value="ECO:0007669"/>
    <property type="project" value="InterPro"/>
</dbReference>
<comment type="caution">
    <text evidence="1">The sequence shown here is derived from an EMBL/GenBank/DDBJ whole genome shotgun (WGS) entry which is preliminary data.</text>
</comment>
<reference evidence="1 2" key="1">
    <citation type="submission" date="2016-03" db="EMBL/GenBank/DDBJ databases">
        <title>EvidentialGene: Evidence-directed Construction of Genes on Genomes.</title>
        <authorList>
            <person name="Gilbert D.G."/>
            <person name="Choi J.-H."/>
            <person name="Mockaitis K."/>
            <person name="Colbourne J."/>
            <person name="Pfrender M."/>
        </authorList>
    </citation>
    <scope>NUCLEOTIDE SEQUENCE [LARGE SCALE GENOMIC DNA]</scope>
    <source>
        <strain evidence="1 2">Xinb3</strain>
        <tissue evidence="1">Complete organism</tissue>
    </source>
</reference>
<sequence length="43" mass="4930">CAFLTYCTRESAINAQNALHEKRTLPGVSLFIIYQPFSERPNE</sequence>
<evidence type="ECO:0000313" key="2">
    <source>
        <dbReference type="Proteomes" id="UP000076858"/>
    </source>
</evidence>
<name>A0A164HY18_9CRUS</name>
<dbReference type="AlphaFoldDB" id="A0A164HY18"/>
<accession>A0A164HY18</accession>
<dbReference type="SUPFAM" id="SSF54928">
    <property type="entry name" value="RNA-binding domain, RBD"/>
    <property type="match status" value="1"/>
</dbReference>
<proteinExistence type="predicted"/>
<dbReference type="InterPro" id="IPR035979">
    <property type="entry name" value="RBD_domain_sf"/>
</dbReference>
<dbReference type="EMBL" id="LRGB01008967">
    <property type="protein sequence ID" value="KZS00677.1"/>
    <property type="molecule type" value="Genomic_DNA"/>
</dbReference>
<organism evidence="1 2">
    <name type="scientific">Daphnia magna</name>
    <dbReference type="NCBI Taxonomy" id="35525"/>
    <lineage>
        <taxon>Eukaryota</taxon>
        <taxon>Metazoa</taxon>
        <taxon>Ecdysozoa</taxon>
        <taxon>Arthropoda</taxon>
        <taxon>Crustacea</taxon>
        <taxon>Branchiopoda</taxon>
        <taxon>Diplostraca</taxon>
        <taxon>Cladocera</taxon>
        <taxon>Anomopoda</taxon>
        <taxon>Daphniidae</taxon>
        <taxon>Daphnia</taxon>
    </lineage>
</organism>
<dbReference type="Proteomes" id="UP000076858">
    <property type="component" value="Unassembled WGS sequence"/>
</dbReference>
<evidence type="ECO:0000313" key="1">
    <source>
        <dbReference type="EMBL" id="KZS00677.1"/>
    </source>
</evidence>
<gene>
    <name evidence="1" type="ORF">APZ42_002936</name>
</gene>
<feature type="non-terminal residue" evidence="1">
    <location>
        <position position="1"/>
    </location>
</feature>
<keyword evidence="2" id="KW-1185">Reference proteome</keyword>
<protein>
    <submittedName>
        <fullName evidence="1">CUGBP ELAV family member 4</fullName>
    </submittedName>
</protein>